<evidence type="ECO:0000259" key="6">
    <source>
        <dbReference type="PROSITE" id="PS51722"/>
    </source>
</evidence>
<dbReference type="InterPro" id="IPR035647">
    <property type="entry name" value="EFG_III/V"/>
</dbReference>
<evidence type="ECO:0000313" key="8">
    <source>
        <dbReference type="Proteomes" id="UP000075737"/>
    </source>
</evidence>
<dbReference type="InterPro" id="IPR000795">
    <property type="entry name" value="T_Tr_GTP-bd_dom"/>
</dbReference>
<feature type="domain" description="Tr-type G" evidence="6">
    <location>
        <begin position="7"/>
        <end position="278"/>
    </location>
</feature>
<gene>
    <name evidence="7" type="primary">fusA_1</name>
    <name evidence="7" type="ORF">ATZ99_06630</name>
</gene>
<dbReference type="PROSITE" id="PS51722">
    <property type="entry name" value="G_TR_2"/>
    <property type="match status" value="1"/>
</dbReference>
<dbReference type="PRINTS" id="PR00315">
    <property type="entry name" value="ELONGATNFCT"/>
</dbReference>
<evidence type="ECO:0000256" key="2">
    <source>
        <dbReference type="ARBA" id="ARBA00017872"/>
    </source>
</evidence>
<dbReference type="GO" id="GO:0032790">
    <property type="term" value="P:ribosome disassembly"/>
    <property type="evidence" value="ECO:0007669"/>
    <property type="project" value="TreeGrafter"/>
</dbReference>
<dbReference type="InterPro" id="IPR014721">
    <property type="entry name" value="Ribsml_uS5_D2-typ_fold_subgr"/>
</dbReference>
<keyword evidence="7" id="KW-0251">Elongation factor</keyword>
<dbReference type="InterPro" id="IPR004540">
    <property type="entry name" value="Transl_elong_EFG/EF2"/>
</dbReference>
<dbReference type="OrthoDB" id="9804431at2"/>
<evidence type="ECO:0000313" key="7">
    <source>
        <dbReference type="EMBL" id="KYO67377.1"/>
    </source>
</evidence>
<dbReference type="PATRIC" id="fig|520767.4.peg.751"/>
<dbReference type="NCBIfam" id="NF009891">
    <property type="entry name" value="PRK13351.1-1"/>
    <property type="match status" value="1"/>
</dbReference>
<dbReference type="Pfam" id="PF03764">
    <property type="entry name" value="EFG_IV"/>
    <property type="match status" value="1"/>
</dbReference>
<proteinExistence type="inferred from homology"/>
<dbReference type="CDD" id="cd01434">
    <property type="entry name" value="EFG_mtEFG1_IV"/>
    <property type="match status" value="1"/>
</dbReference>
<dbReference type="Proteomes" id="UP000075737">
    <property type="component" value="Unassembled WGS sequence"/>
</dbReference>
<dbReference type="FunFam" id="3.40.50.300:FF:001994">
    <property type="entry name" value="Translation elongation factor G"/>
    <property type="match status" value="1"/>
</dbReference>
<dbReference type="CDD" id="cd04088">
    <property type="entry name" value="EFG_mtEFG_II"/>
    <property type="match status" value="1"/>
</dbReference>
<dbReference type="GO" id="GO:0003924">
    <property type="term" value="F:GTPase activity"/>
    <property type="evidence" value="ECO:0007669"/>
    <property type="project" value="InterPro"/>
</dbReference>
<dbReference type="NCBIfam" id="NF009379">
    <property type="entry name" value="PRK12740.1-3"/>
    <property type="match status" value="1"/>
</dbReference>
<dbReference type="Gene3D" id="3.30.230.10">
    <property type="match status" value="1"/>
</dbReference>
<dbReference type="GO" id="GO:0003746">
    <property type="term" value="F:translation elongation factor activity"/>
    <property type="evidence" value="ECO:0007669"/>
    <property type="project" value="UniProtKB-UniRule"/>
</dbReference>
<keyword evidence="4" id="KW-0342">GTP-binding</keyword>
<dbReference type="SUPFAM" id="SSF52540">
    <property type="entry name" value="P-loop containing nucleoside triphosphate hydrolases"/>
    <property type="match status" value="1"/>
</dbReference>
<evidence type="ECO:0000256" key="4">
    <source>
        <dbReference type="ARBA" id="ARBA00023134"/>
    </source>
</evidence>
<dbReference type="SMART" id="SM00889">
    <property type="entry name" value="EFG_IV"/>
    <property type="match status" value="1"/>
</dbReference>
<dbReference type="AlphaFoldDB" id="A0A162MUJ4"/>
<dbReference type="InterPro" id="IPR009022">
    <property type="entry name" value="EFG_III"/>
</dbReference>
<dbReference type="RefSeq" id="WP_068747818.1">
    <property type="nucleotide sequence ID" value="NZ_LOHZ01000022.1"/>
</dbReference>
<dbReference type="CDD" id="cd03713">
    <property type="entry name" value="EFG_mtEFG_C"/>
    <property type="match status" value="1"/>
</dbReference>
<evidence type="ECO:0000256" key="3">
    <source>
        <dbReference type="ARBA" id="ARBA00022741"/>
    </source>
</evidence>
<dbReference type="InterPro" id="IPR047872">
    <property type="entry name" value="EFG_IV"/>
</dbReference>
<evidence type="ECO:0000256" key="1">
    <source>
        <dbReference type="ARBA" id="ARBA00005870"/>
    </source>
</evidence>
<dbReference type="GO" id="GO:0005525">
    <property type="term" value="F:GTP binding"/>
    <property type="evidence" value="ECO:0007669"/>
    <property type="project" value="UniProtKB-UniRule"/>
</dbReference>
<comment type="caution">
    <text evidence="7">The sequence shown here is derived from an EMBL/GenBank/DDBJ whole genome shotgun (WGS) entry which is preliminary data.</text>
</comment>
<comment type="similarity">
    <text evidence="1">Belongs to the TRAFAC class translation factor GTPase superfamily. Classic translation factor GTPase family. EF-G/EF-2 subfamily.</text>
</comment>
<keyword evidence="3" id="KW-0547">Nucleotide-binding</keyword>
<dbReference type="Pfam" id="PF00679">
    <property type="entry name" value="EFG_C"/>
    <property type="match status" value="1"/>
</dbReference>
<dbReference type="FunFam" id="3.30.70.240:FF:000001">
    <property type="entry name" value="Elongation factor G"/>
    <property type="match status" value="1"/>
</dbReference>
<dbReference type="InterPro" id="IPR005225">
    <property type="entry name" value="Small_GTP-bd"/>
</dbReference>
<dbReference type="NCBIfam" id="TIGR00231">
    <property type="entry name" value="small_GTP"/>
    <property type="match status" value="1"/>
</dbReference>
<dbReference type="Pfam" id="PF22042">
    <property type="entry name" value="EF-G_D2"/>
    <property type="match status" value="1"/>
</dbReference>
<organism evidence="7 8">
    <name type="scientific">Thermovenabulum gondwanense</name>
    <dbReference type="NCBI Taxonomy" id="520767"/>
    <lineage>
        <taxon>Bacteria</taxon>
        <taxon>Bacillati</taxon>
        <taxon>Bacillota</taxon>
        <taxon>Clostridia</taxon>
        <taxon>Thermosediminibacterales</taxon>
        <taxon>Thermosediminibacteraceae</taxon>
        <taxon>Thermovenabulum</taxon>
    </lineage>
</organism>
<dbReference type="FunFam" id="3.30.230.10:FF:000003">
    <property type="entry name" value="Elongation factor G"/>
    <property type="match status" value="1"/>
</dbReference>
<dbReference type="Gene3D" id="3.40.50.300">
    <property type="entry name" value="P-loop containing nucleotide triphosphate hydrolases"/>
    <property type="match status" value="1"/>
</dbReference>
<dbReference type="SUPFAM" id="SSF54980">
    <property type="entry name" value="EF-G C-terminal domain-like"/>
    <property type="match status" value="2"/>
</dbReference>
<accession>A0A162MUJ4</accession>
<dbReference type="InterPro" id="IPR041095">
    <property type="entry name" value="EFG_II"/>
</dbReference>
<dbReference type="InterPro" id="IPR009000">
    <property type="entry name" value="Transl_B-barrel_sf"/>
</dbReference>
<dbReference type="InterPro" id="IPR053905">
    <property type="entry name" value="EF-G-like_DII"/>
</dbReference>
<dbReference type="Pfam" id="PF14492">
    <property type="entry name" value="EFG_III"/>
    <property type="match status" value="1"/>
</dbReference>
<keyword evidence="7" id="KW-0648">Protein biosynthesis</keyword>
<dbReference type="STRING" id="520767.ATZ99_06630"/>
<dbReference type="InterPro" id="IPR027417">
    <property type="entry name" value="P-loop_NTPase"/>
</dbReference>
<dbReference type="SUPFAM" id="SSF50447">
    <property type="entry name" value="Translation proteins"/>
    <property type="match status" value="1"/>
</dbReference>
<sequence>MKTYPTDKIRNISLIAHSGAGKTTLTEAMLFLSGAIDRMGKVEEGNTVSDYDPEEIKRKISISLSIAPVEWKDFKINLLDTPGYFDFVGEVKSALRVSDGAVIVVCAAAGVEVGTEIVFKYADEEKLPRIFFVNKIDRENANFQKVLERMRELFGSKVIPLFIPIGQEANFKGIIDIVKNKAYSFDGKALKEIPVPSEYQDEIENYRLMIMESVAETDDELLEKYLDGQELSQEEISKGLKIGVKQGLIYPVLCGSSTTGKGVTLLMDAICEFVPSPAERPAEVGYNPNTKAEEKRTFKKDEPLSCIVFKTMADPFVGRLNLFKVCSGVLKPDSVVFNSVKGDIEKIGHIYTMRGKKQEPVQAAEAGDIVAVAKLQFTSTNDTLCEKEHPIVLRQIAFPEPVISFAAVPKSKGDEEKISAGLQRLTEEDMTFKVSKNTETNQLLVSGMGEIHLEVLAGKLHHKFGTDMLLSLPKVPYRETIRSTVKVEGKYKKQSGGRGQYGHVWIEFSPIDSEDGFEFEEKIFGGAVPKQYIPAVEKGIRESMKEGVLAGYPVVGFKAVLYDGSFHPVDSSELAFKIATSMAFKKGMTQAKPVLLEPILDVEVVVPEYYMGDIIGDLNKRRGRILGMELSDGMQHIKAQVPMAEMFRYATDLRSMTQGRGSFKAVFSHYEEVPAPIAEKIIAESPKAHKEEEEE</sequence>
<dbReference type="EMBL" id="LOHZ01000022">
    <property type="protein sequence ID" value="KYO67377.1"/>
    <property type="molecule type" value="Genomic_DNA"/>
</dbReference>
<dbReference type="Gene3D" id="3.30.70.870">
    <property type="entry name" value="Elongation Factor G (Translational Gtpase), domain 3"/>
    <property type="match status" value="1"/>
</dbReference>
<dbReference type="Pfam" id="PF00009">
    <property type="entry name" value="GTP_EFTU"/>
    <property type="match status" value="1"/>
</dbReference>
<dbReference type="InterPro" id="IPR035649">
    <property type="entry name" value="EFG_V"/>
</dbReference>
<dbReference type="PANTHER" id="PTHR43261">
    <property type="entry name" value="TRANSLATION ELONGATION FACTOR G-RELATED"/>
    <property type="match status" value="1"/>
</dbReference>
<name>A0A162MUJ4_9FIRM</name>
<dbReference type="CDD" id="cd04170">
    <property type="entry name" value="EF-G_bact"/>
    <property type="match status" value="1"/>
</dbReference>
<dbReference type="CDD" id="cd16262">
    <property type="entry name" value="EFG_III"/>
    <property type="match status" value="1"/>
</dbReference>
<dbReference type="PANTHER" id="PTHR43261:SF6">
    <property type="entry name" value="ELONGATION FACTOR G-LIKE PROTEIN"/>
    <property type="match status" value="1"/>
</dbReference>
<evidence type="ECO:0000256" key="5">
    <source>
        <dbReference type="NCBIfam" id="TIGR00484"/>
    </source>
</evidence>
<dbReference type="Gene3D" id="3.30.70.240">
    <property type="match status" value="1"/>
</dbReference>
<protein>
    <recommendedName>
        <fullName evidence="2 5">Elongation factor G</fullName>
    </recommendedName>
</protein>
<dbReference type="InterPro" id="IPR005517">
    <property type="entry name" value="Transl_elong_EFG/EF2_IV"/>
</dbReference>
<reference evidence="7 8" key="1">
    <citation type="submission" date="2015-12" db="EMBL/GenBank/DDBJ databases">
        <title>Draft genome of Thermovenabulum gondwanense isolated from a red thermophilic microbial mat colonisisng an outflow channel of a bore well.</title>
        <authorList>
            <person name="Patel B.K."/>
        </authorList>
    </citation>
    <scope>NUCLEOTIDE SEQUENCE [LARGE SCALE GENOMIC DNA]</scope>
    <source>
        <strain evidence="7 8">R270</strain>
    </source>
</reference>
<dbReference type="InterPro" id="IPR000640">
    <property type="entry name" value="EFG_V-like"/>
</dbReference>
<dbReference type="SUPFAM" id="SSF54211">
    <property type="entry name" value="Ribosomal protein S5 domain 2-like"/>
    <property type="match status" value="1"/>
</dbReference>
<dbReference type="InterPro" id="IPR020568">
    <property type="entry name" value="Ribosomal_Su5_D2-typ_SF"/>
</dbReference>
<dbReference type="NCBIfam" id="TIGR00484">
    <property type="entry name" value="EF-G"/>
    <property type="match status" value="1"/>
</dbReference>
<dbReference type="SMART" id="SM00838">
    <property type="entry name" value="EFG_C"/>
    <property type="match status" value="1"/>
</dbReference>
<dbReference type="NCBIfam" id="NF009381">
    <property type="entry name" value="PRK12740.1-5"/>
    <property type="match status" value="1"/>
</dbReference>
<keyword evidence="8" id="KW-1185">Reference proteome</keyword>
<dbReference type="Gene3D" id="2.40.30.10">
    <property type="entry name" value="Translation factors"/>
    <property type="match status" value="1"/>
</dbReference>